<protein>
    <recommendedName>
        <fullName evidence="4">DUF3071 domain-containing protein</fullName>
    </recommendedName>
</protein>
<evidence type="ECO:0000256" key="1">
    <source>
        <dbReference type="SAM" id="MobiDB-lite"/>
    </source>
</evidence>
<comment type="caution">
    <text evidence="2">The sequence shown here is derived from an EMBL/GenBank/DDBJ whole genome shotgun (WGS) entry which is preliminary data.</text>
</comment>
<keyword evidence="3" id="KW-1185">Reference proteome</keyword>
<gene>
    <name evidence="2" type="ORF">ACFFX0_05805</name>
</gene>
<reference evidence="2 3" key="1">
    <citation type="submission" date="2024-09" db="EMBL/GenBank/DDBJ databases">
        <authorList>
            <person name="Sun Q."/>
            <person name="Mori K."/>
        </authorList>
    </citation>
    <scope>NUCLEOTIDE SEQUENCE [LARGE SCALE GENOMIC DNA]</scope>
    <source>
        <strain evidence="2 3">CCM 7609</strain>
    </source>
</reference>
<proteinExistence type="predicted"/>
<sequence>MPAASAGSADHDAWAIAEDDADRGMDGGVRSDGDDADGGDDRSADGATGDHQRGDEQTAPAVHPDQTALDFSADGSPRPRNGEDEPATAAGDKGRTSGRKPGTRNAGTKSKRPSVPSWDEIVFGRKGD</sequence>
<evidence type="ECO:0008006" key="4">
    <source>
        <dbReference type="Google" id="ProtNLM"/>
    </source>
</evidence>
<accession>A0ABV5FVM8</accession>
<feature type="region of interest" description="Disordered" evidence="1">
    <location>
        <begin position="1"/>
        <end position="128"/>
    </location>
</feature>
<evidence type="ECO:0000313" key="2">
    <source>
        <dbReference type="EMBL" id="MFB9070732.1"/>
    </source>
</evidence>
<evidence type="ECO:0000313" key="3">
    <source>
        <dbReference type="Proteomes" id="UP001589575"/>
    </source>
</evidence>
<name>A0ABV5FVM8_9MICC</name>
<dbReference type="EMBL" id="JBHMFI010000001">
    <property type="protein sequence ID" value="MFB9070732.1"/>
    <property type="molecule type" value="Genomic_DNA"/>
</dbReference>
<feature type="compositionally biased region" description="Basic and acidic residues" evidence="1">
    <location>
        <begin position="22"/>
        <end position="56"/>
    </location>
</feature>
<dbReference type="Proteomes" id="UP001589575">
    <property type="component" value="Unassembled WGS sequence"/>
</dbReference>
<organism evidence="2 3">
    <name type="scientific">Citricoccus parietis</name>
    <dbReference type="NCBI Taxonomy" id="592307"/>
    <lineage>
        <taxon>Bacteria</taxon>
        <taxon>Bacillati</taxon>
        <taxon>Actinomycetota</taxon>
        <taxon>Actinomycetes</taxon>
        <taxon>Micrococcales</taxon>
        <taxon>Micrococcaceae</taxon>
        <taxon>Citricoccus</taxon>
    </lineage>
</organism>